<protein>
    <submittedName>
        <fullName evidence="6">Spermidine/putrescine import ATP-binding protein PotA</fullName>
    </submittedName>
</protein>
<dbReference type="GO" id="GO:0016887">
    <property type="term" value="F:ATP hydrolysis activity"/>
    <property type="evidence" value="ECO:0007669"/>
    <property type="project" value="InterPro"/>
</dbReference>
<dbReference type="Pfam" id="PF08402">
    <property type="entry name" value="TOBE_2"/>
    <property type="match status" value="1"/>
</dbReference>
<dbReference type="InterPro" id="IPR003439">
    <property type="entry name" value="ABC_transporter-like_ATP-bd"/>
</dbReference>
<dbReference type="PROSITE" id="PS00211">
    <property type="entry name" value="ABC_TRANSPORTER_1"/>
    <property type="match status" value="1"/>
</dbReference>
<evidence type="ECO:0000313" key="7">
    <source>
        <dbReference type="Proteomes" id="UP001321861"/>
    </source>
</evidence>
<dbReference type="InterPro" id="IPR013611">
    <property type="entry name" value="Transp-assoc_OB_typ2"/>
</dbReference>
<reference evidence="6 7" key="1">
    <citation type="journal article" date="2023" name="Microbiol. Spectr.">
        <title>Symbiosis of Carpenter Bees with Uncharacterized Lactic Acid Bacteria Showing NAD Auxotrophy.</title>
        <authorList>
            <person name="Kawasaki S."/>
            <person name="Ozawa K."/>
            <person name="Mori T."/>
            <person name="Yamamoto A."/>
            <person name="Ito M."/>
            <person name="Ohkuma M."/>
            <person name="Sakamoto M."/>
            <person name="Matsutani M."/>
        </authorList>
    </citation>
    <scope>NUCLEOTIDE SEQUENCE [LARGE SCALE GENOMIC DNA]</scope>
    <source>
        <strain evidence="6 7">XA3</strain>
    </source>
</reference>
<dbReference type="FunFam" id="3.40.50.300:FF:000133">
    <property type="entry name" value="Spermidine/putrescine import ATP-binding protein PotA"/>
    <property type="match status" value="1"/>
</dbReference>
<gene>
    <name evidence="6" type="primary">potA</name>
    <name evidence="6" type="ORF">XA3_12030</name>
</gene>
<dbReference type="PANTHER" id="PTHR42781">
    <property type="entry name" value="SPERMIDINE/PUTRESCINE IMPORT ATP-BINDING PROTEIN POTA"/>
    <property type="match status" value="1"/>
</dbReference>
<dbReference type="KEGG" id="xap:XA3_12030"/>
<dbReference type="SMART" id="SM00382">
    <property type="entry name" value="AAA"/>
    <property type="match status" value="1"/>
</dbReference>
<organism evidence="6 7">
    <name type="scientific">Xylocopilactobacillus apicola</name>
    <dbReference type="NCBI Taxonomy" id="2932184"/>
    <lineage>
        <taxon>Bacteria</taxon>
        <taxon>Bacillati</taxon>
        <taxon>Bacillota</taxon>
        <taxon>Bacilli</taxon>
        <taxon>Lactobacillales</taxon>
        <taxon>Lactobacillaceae</taxon>
        <taxon>Xylocopilactobacillus</taxon>
    </lineage>
</organism>
<dbReference type="AlphaFoldDB" id="A0AAU9CXN3"/>
<dbReference type="InterPro" id="IPR050093">
    <property type="entry name" value="ABC_SmlMolc_Importer"/>
</dbReference>
<name>A0AAU9CXN3_9LACO</name>
<dbReference type="InterPro" id="IPR008995">
    <property type="entry name" value="Mo/tungstate-bd_C_term_dom"/>
</dbReference>
<dbReference type="SUPFAM" id="SSF52540">
    <property type="entry name" value="P-loop containing nucleoside triphosphate hydrolases"/>
    <property type="match status" value="1"/>
</dbReference>
<accession>A0AAU9CXN3</accession>
<feature type="domain" description="ABC transporter" evidence="5">
    <location>
        <begin position="13"/>
        <end position="243"/>
    </location>
</feature>
<sequence>MGGDKYLAKKPIVSLENINMSIDDHQILKNVSLELEEGKFYTMLGPSGSGKTSILRVIAGFSQPTSGEVLFNGEKINNIPPNKRKLNTIFQDYALFPHLNVFENIAFGLKLQQKSKAEIEDRVQQILKMVQLTGLEERDINELSGGQKQRVSIARSLVLNPRMLLLDEPLSALDAKLRKEMQYELRELQQRLGITFLFITHDQEEALAMSDFIFVINAGEILQSGTPVDIYDEPINHFVADFIGQSNIVPGIMVKDFLVNFVGKDFECADAGMRPNEQVEIVLRPEDLDITSVDQGKLTVRVDSQIFRGDFYEIIAYDEDDNEWQIQSTNSVEDDAVVGINFDPEDIHVMRYGEKEQDFDARLETYED</sequence>
<dbReference type="InterPro" id="IPR003593">
    <property type="entry name" value="AAA+_ATPase"/>
</dbReference>
<evidence type="ECO:0000256" key="4">
    <source>
        <dbReference type="ARBA" id="ARBA00022967"/>
    </source>
</evidence>
<keyword evidence="1" id="KW-0813">Transport</keyword>
<dbReference type="InterPro" id="IPR017871">
    <property type="entry name" value="ABC_transporter-like_CS"/>
</dbReference>
<dbReference type="GO" id="GO:0005524">
    <property type="term" value="F:ATP binding"/>
    <property type="evidence" value="ECO:0007669"/>
    <property type="project" value="UniProtKB-KW"/>
</dbReference>
<dbReference type="PANTHER" id="PTHR42781:SF4">
    <property type="entry name" value="SPERMIDINE_PUTRESCINE IMPORT ATP-BINDING PROTEIN POTA"/>
    <property type="match status" value="1"/>
</dbReference>
<keyword evidence="3 6" id="KW-0067">ATP-binding</keyword>
<keyword evidence="7" id="KW-1185">Reference proteome</keyword>
<dbReference type="Pfam" id="PF00005">
    <property type="entry name" value="ABC_tran"/>
    <property type="match status" value="1"/>
</dbReference>
<evidence type="ECO:0000256" key="2">
    <source>
        <dbReference type="ARBA" id="ARBA00022741"/>
    </source>
</evidence>
<evidence type="ECO:0000313" key="6">
    <source>
        <dbReference type="EMBL" id="BDR58762.1"/>
    </source>
</evidence>
<dbReference type="GO" id="GO:0043190">
    <property type="term" value="C:ATP-binding cassette (ABC) transporter complex"/>
    <property type="evidence" value="ECO:0007669"/>
    <property type="project" value="InterPro"/>
</dbReference>
<keyword evidence="4" id="KW-1278">Translocase</keyword>
<dbReference type="Gene3D" id="2.40.50.100">
    <property type="match status" value="1"/>
</dbReference>
<evidence type="ECO:0000259" key="5">
    <source>
        <dbReference type="PROSITE" id="PS50893"/>
    </source>
</evidence>
<evidence type="ECO:0000256" key="1">
    <source>
        <dbReference type="ARBA" id="ARBA00022448"/>
    </source>
</evidence>
<dbReference type="Gene3D" id="3.40.50.300">
    <property type="entry name" value="P-loop containing nucleotide triphosphate hydrolases"/>
    <property type="match status" value="1"/>
</dbReference>
<dbReference type="Proteomes" id="UP001321861">
    <property type="component" value="Chromosome"/>
</dbReference>
<dbReference type="EMBL" id="AP026802">
    <property type="protein sequence ID" value="BDR58762.1"/>
    <property type="molecule type" value="Genomic_DNA"/>
</dbReference>
<proteinExistence type="predicted"/>
<dbReference type="InterPro" id="IPR027417">
    <property type="entry name" value="P-loop_NTPase"/>
</dbReference>
<dbReference type="GO" id="GO:0022857">
    <property type="term" value="F:transmembrane transporter activity"/>
    <property type="evidence" value="ECO:0007669"/>
    <property type="project" value="InterPro"/>
</dbReference>
<dbReference type="PROSITE" id="PS50893">
    <property type="entry name" value="ABC_TRANSPORTER_2"/>
    <property type="match status" value="1"/>
</dbReference>
<keyword evidence="2" id="KW-0547">Nucleotide-binding</keyword>
<evidence type="ECO:0000256" key="3">
    <source>
        <dbReference type="ARBA" id="ARBA00022840"/>
    </source>
</evidence>
<dbReference type="SUPFAM" id="SSF50331">
    <property type="entry name" value="MOP-like"/>
    <property type="match status" value="1"/>
</dbReference>